<dbReference type="EMBL" id="JBEPAZ010000030">
    <property type="protein sequence ID" value="MER6431600.1"/>
    <property type="molecule type" value="Genomic_DNA"/>
</dbReference>
<dbReference type="RefSeq" id="WP_352064683.1">
    <property type="nucleotide sequence ID" value="NZ_JBEPAZ010000030.1"/>
</dbReference>
<organism evidence="1 2">
    <name type="scientific">Streptomyces sp. 900105245</name>
    <dbReference type="NCBI Taxonomy" id="3154379"/>
    <lineage>
        <taxon>Bacteria</taxon>
        <taxon>Bacillati</taxon>
        <taxon>Actinomycetota</taxon>
        <taxon>Actinomycetes</taxon>
        <taxon>Kitasatosporales</taxon>
        <taxon>Streptomycetaceae</taxon>
        <taxon>Streptomyces</taxon>
    </lineage>
</organism>
<evidence type="ECO:0000313" key="2">
    <source>
        <dbReference type="Proteomes" id="UP001470023"/>
    </source>
</evidence>
<protein>
    <submittedName>
        <fullName evidence="1">Uncharacterized protein</fullName>
    </submittedName>
</protein>
<keyword evidence="2" id="KW-1185">Reference proteome</keyword>
<gene>
    <name evidence="1" type="ORF">ABT272_28295</name>
</gene>
<comment type="caution">
    <text evidence="1">The sequence shown here is derived from an EMBL/GenBank/DDBJ whole genome shotgun (WGS) entry which is preliminary data.</text>
</comment>
<evidence type="ECO:0000313" key="1">
    <source>
        <dbReference type="EMBL" id="MER6431600.1"/>
    </source>
</evidence>
<reference evidence="1 2" key="1">
    <citation type="submission" date="2024-06" db="EMBL/GenBank/DDBJ databases">
        <title>The Natural Products Discovery Center: Release of the First 8490 Sequenced Strains for Exploring Actinobacteria Biosynthetic Diversity.</title>
        <authorList>
            <person name="Kalkreuter E."/>
            <person name="Kautsar S.A."/>
            <person name="Yang D."/>
            <person name="Bader C.D."/>
            <person name="Teijaro C.N."/>
            <person name="Fluegel L."/>
            <person name="Davis C.M."/>
            <person name="Simpson J.R."/>
            <person name="Lauterbach L."/>
            <person name="Steele A.D."/>
            <person name="Gui C."/>
            <person name="Meng S."/>
            <person name="Li G."/>
            <person name="Viehrig K."/>
            <person name="Ye F."/>
            <person name="Su P."/>
            <person name="Kiefer A.F."/>
            <person name="Nichols A."/>
            <person name="Cepeda A.J."/>
            <person name="Yan W."/>
            <person name="Fan B."/>
            <person name="Jiang Y."/>
            <person name="Adhikari A."/>
            <person name="Zheng C.-J."/>
            <person name="Schuster L."/>
            <person name="Cowan T.M."/>
            <person name="Smanski M.J."/>
            <person name="Chevrette M.G."/>
            <person name="De Carvalho L.P.S."/>
            <person name="Shen B."/>
        </authorList>
    </citation>
    <scope>NUCLEOTIDE SEQUENCE [LARGE SCALE GENOMIC DNA]</scope>
    <source>
        <strain evidence="1 2">NPDC001166</strain>
    </source>
</reference>
<accession>A0ABV1UDB5</accession>
<sequence length="168" mass="18017">MTFAPRTWVVGEVVSAATMNQEIRDQFNTFFGAWTVYTPTWTASTTNPSLGNGTITGRYMKIGRSVFVHIQLTMGATTTFGSGNYNFSLPFAAASTGIADLGLAQLLGTNRWLGQVVLSSGASQCSCFFPTYPSGVADTRSSFLTQVLPESHAAGDQVRIGLFYETAT</sequence>
<name>A0ABV1UDB5_9ACTN</name>
<dbReference type="Proteomes" id="UP001470023">
    <property type="component" value="Unassembled WGS sequence"/>
</dbReference>
<proteinExistence type="predicted"/>